<feature type="region of interest" description="Disordered" evidence="1">
    <location>
        <begin position="1"/>
        <end position="23"/>
    </location>
</feature>
<comment type="caution">
    <text evidence="3">The sequence shown here is derived from an EMBL/GenBank/DDBJ whole genome shotgun (WGS) entry which is preliminary data.</text>
</comment>
<proteinExistence type="predicted"/>
<feature type="compositionally biased region" description="Polar residues" evidence="1">
    <location>
        <begin position="13"/>
        <end position="23"/>
    </location>
</feature>
<keyword evidence="4" id="KW-1185">Reference proteome</keyword>
<keyword evidence="2" id="KW-1133">Transmembrane helix</keyword>
<name>A0ABU7EMC2_9TELE</name>
<reference evidence="3 4" key="1">
    <citation type="submission" date="2021-06" db="EMBL/GenBank/DDBJ databases">
        <authorList>
            <person name="Palmer J.M."/>
        </authorList>
    </citation>
    <scope>NUCLEOTIDE SEQUENCE [LARGE SCALE GENOMIC DNA]</scope>
    <source>
        <strain evidence="3 4">CL_MEX2019</strain>
        <tissue evidence="3">Muscle</tissue>
    </source>
</reference>
<dbReference type="Proteomes" id="UP001352852">
    <property type="component" value="Unassembled WGS sequence"/>
</dbReference>
<keyword evidence="2" id="KW-0472">Membrane</keyword>
<keyword evidence="2" id="KW-0812">Transmembrane</keyword>
<feature type="transmembrane region" description="Helical" evidence="2">
    <location>
        <begin position="29"/>
        <end position="48"/>
    </location>
</feature>
<evidence type="ECO:0000256" key="2">
    <source>
        <dbReference type="SAM" id="Phobius"/>
    </source>
</evidence>
<evidence type="ECO:0000313" key="3">
    <source>
        <dbReference type="EMBL" id="MED6288377.1"/>
    </source>
</evidence>
<sequence length="76" mass="8577">MMTTETVPHRTLLTPTPQDETSSTGDCSRLLLCLPLAVFFFFVGFFLCRFKKFPKQKKLSGICVTQTSTLNAVLWS</sequence>
<protein>
    <submittedName>
        <fullName evidence="3">Uncharacterized protein</fullName>
    </submittedName>
</protein>
<gene>
    <name evidence="3" type="ORF">CHARACLAT_025875</name>
</gene>
<evidence type="ECO:0000313" key="4">
    <source>
        <dbReference type="Proteomes" id="UP001352852"/>
    </source>
</evidence>
<evidence type="ECO:0000256" key="1">
    <source>
        <dbReference type="SAM" id="MobiDB-lite"/>
    </source>
</evidence>
<organism evidence="3 4">
    <name type="scientific">Characodon lateralis</name>
    <dbReference type="NCBI Taxonomy" id="208331"/>
    <lineage>
        <taxon>Eukaryota</taxon>
        <taxon>Metazoa</taxon>
        <taxon>Chordata</taxon>
        <taxon>Craniata</taxon>
        <taxon>Vertebrata</taxon>
        <taxon>Euteleostomi</taxon>
        <taxon>Actinopterygii</taxon>
        <taxon>Neopterygii</taxon>
        <taxon>Teleostei</taxon>
        <taxon>Neoteleostei</taxon>
        <taxon>Acanthomorphata</taxon>
        <taxon>Ovalentaria</taxon>
        <taxon>Atherinomorphae</taxon>
        <taxon>Cyprinodontiformes</taxon>
        <taxon>Goodeidae</taxon>
        <taxon>Characodon</taxon>
    </lineage>
</organism>
<dbReference type="EMBL" id="JAHUTJ010060427">
    <property type="protein sequence ID" value="MED6288377.1"/>
    <property type="molecule type" value="Genomic_DNA"/>
</dbReference>
<accession>A0ABU7EMC2</accession>